<sequence>MSSPKLTLDTKLTFHNGDTMPQLGFGVYKSERDICEKSIATALDAGYRHIDSAQYYENEDLVGKAATSYPSIPRSELFLTTKTFNYKKGDTVESLLPGLIESVKKMHPAKEGEQPYVDLFLIHAPSSGPEGRQTLWDAFQELKKQGYAKNIGVSNFGVKHLETLKGEKPVINQLELHCFMQQKDITDYCQKNGIVLQAYSPLVRMQKSDDPTLVKIAKEVGKEPTQVLIRWSLQKGYVMAQTSGC</sequence>
<keyword evidence="2" id="KW-1185">Reference proteome</keyword>
<protein>
    <submittedName>
        <fullName evidence="1">Uncharacterized protein</fullName>
    </submittedName>
</protein>
<evidence type="ECO:0000313" key="1">
    <source>
        <dbReference type="EMBL" id="KAJ9119567.1"/>
    </source>
</evidence>
<dbReference type="Proteomes" id="UP001243375">
    <property type="component" value="Unassembled WGS sequence"/>
</dbReference>
<accession>A0ACC2X9W0</accession>
<proteinExistence type="predicted"/>
<evidence type="ECO:0000313" key="2">
    <source>
        <dbReference type="Proteomes" id="UP001243375"/>
    </source>
</evidence>
<name>A0ACC2X9W0_9TREE</name>
<gene>
    <name evidence="1" type="ORF">QFC22_003276</name>
</gene>
<reference evidence="1" key="1">
    <citation type="submission" date="2023-04" db="EMBL/GenBank/DDBJ databases">
        <title>Draft Genome sequencing of Naganishia species isolated from polar environments using Oxford Nanopore Technology.</title>
        <authorList>
            <person name="Leo P."/>
            <person name="Venkateswaran K."/>
        </authorList>
    </citation>
    <scope>NUCLEOTIDE SEQUENCE</scope>
    <source>
        <strain evidence="1">MNA-CCFEE 5425</strain>
    </source>
</reference>
<comment type="caution">
    <text evidence="1">The sequence shown here is derived from an EMBL/GenBank/DDBJ whole genome shotgun (WGS) entry which is preliminary data.</text>
</comment>
<organism evidence="1 2">
    <name type="scientific">Naganishia vaughanmartiniae</name>
    <dbReference type="NCBI Taxonomy" id="1424756"/>
    <lineage>
        <taxon>Eukaryota</taxon>
        <taxon>Fungi</taxon>
        <taxon>Dikarya</taxon>
        <taxon>Basidiomycota</taxon>
        <taxon>Agaricomycotina</taxon>
        <taxon>Tremellomycetes</taxon>
        <taxon>Filobasidiales</taxon>
        <taxon>Filobasidiaceae</taxon>
        <taxon>Naganishia</taxon>
    </lineage>
</organism>
<dbReference type="EMBL" id="JASBWU010000008">
    <property type="protein sequence ID" value="KAJ9119567.1"/>
    <property type="molecule type" value="Genomic_DNA"/>
</dbReference>